<keyword evidence="5" id="KW-0804">Transcription</keyword>
<dbReference type="InterPro" id="IPR013324">
    <property type="entry name" value="RNA_pol_sigma_r3/r4-like"/>
</dbReference>
<dbReference type="Gene3D" id="1.10.10.10">
    <property type="entry name" value="Winged helix-like DNA-binding domain superfamily/Winged helix DNA-binding domain"/>
    <property type="match status" value="1"/>
</dbReference>
<dbReference type="Pfam" id="PF04542">
    <property type="entry name" value="Sigma70_r2"/>
    <property type="match status" value="1"/>
</dbReference>
<dbReference type="NCBIfam" id="TIGR02937">
    <property type="entry name" value="sigma70-ECF"/>
    <property type="match status" value="1"/>
</dbReference>
<dbReference type="InterPro" id="IPR013325">
    <property type="entry name" value="RNA_pol_sigma_r2"/>
</dbReference>
<reference evidence="9 10" key="1">
    <citation type="journal article" date="2015" name="Stand. Genomic Sci.">
        <title>Genomic Encyclopedia of Bacterial and Archaeal Type Strains, Phase III: the genomes of soil and plant-associated and newly described type strains.</title>
        <authorList>
            <person name="Whitman W.B."/>
            <person name="Woyke T."/>
            <person name="Klenk H.P."/>
            <person name="Zhou Y."/>
            <person name="Lilburn T.G."/>
            <person name="Beck B.J."/>
            <person name="De Vos P."/>
            <person name="Vandamme P."/>
            <person name="Eisen J.A."/>
            <person name="Garrity G."/>
            <person name="Hugenholtz P."/>
            <person name="Kyrpides N.C."/>
        </authorList>
    </citation>
    <scope>NUCLEOTIDE SEQUENCE [LARGE SCALE GENOMIC DNA]</scope>
    <source>
        <strain evidence="9 10">CECT 7306</strain>
    </source>
</reference>
<keyword evidence="4" id="KW-0731">Sigma factor</keyword>
<dbReference type="InterPro" id="IPR037401">
    <property type="entry name" value="SnoaL-like"/>
</dbReference>
<dbReference type="NCBIfam" id="NF006089">
    <property type="entry name" value="PRK08241.1"/>
    <property type="match status" value="1"/>
</dbReference>
<evidence type="ECO:0000256" key="2">
    <source>
        <dbReference type="ARBA" id="ARBA00011344"/>
    </source>
</evidence>
<comment type="caution">
    <text evidence="9">The sequence shown here is derived from an EMBL/GenBank/DDBJ whole genome shotgun (WGS) entry which is preliminary data.</text>
</comment>
<feature type="domain" description="RNA polymerase sigma-70 region 2" evidence="6">
    <location>
        <begin position="18"/>
        <end position="83"/>
    </location>
</feature>
<dbReference type="Gene3D" id="3.10.450.50">
    <property type="match status" value="1"/>
</dbReference>
<dbReference type="InterPro" id="IPR036388">
    <property type="entry name" value="WH-like_DNA-bd_sf"/>
</dbReference>
<organism evidence="9 10">
    <name type="scientific">Pseudokineococcus lusitanus</name>
    <dbReference type="NCBI Taxonomy" id="763993"/>
    <lineage>
        <taxon>Bacteria</taxon>
        <taxon>Bacillati</taxon>
        <taxon>Actinomycetota</taxon>
        <taxon>Actinomycetes</taxon>
        <taxon>Kineosporiales</taxon>
        <taxon>Kineosporiaceae</taxon>
        <taxon>Pseudokineococcus</taxon>
    </lineage>
</organism>
<dbReference type="InParanoid" id="A0A3N1G8I3"/>
<gene>
    <name evidence="9" type="ORF">EDC03_3440</name>
</gene>
<name>A0A3N1G8I3_9ACTN</name>
<keyword evidence="3" id="KW-0805">Transcription regulation</keyword>
<evidence type="ECO:0000256" key="3">
    <source>
        <dbReference type="ARBA" id="ARBA00023015"/>
    </source>
</evidence>
<dbReference type="SUPFAM" id="SSF54427">
    <property type="entry name" value="NTF2-like"/>
    <property type="match status" value="1"/>
</dbReference>
<dbReference type="RefSeq" id="WP_123381497.1">
    <property type="nucleotide sequence ID" value="NZ_RJKN01000014.1"/>
</dbReference>
<feature type="domain" description="RNA polymerase sigma factor 70 region 4 type 2" evidence="7">
    <location>
        <begin position="138"/>
        <end position="190"/>
    </location>
</feature>
<evidence type="ECO:0000259" key="6">
    <source>
        <dbReference type="Pfam" id="PF04542"/>
    </source>
</evidence>
<dbReference type="AlphaFoldDB" id="A0A3N1G8I3"/>
<evidence type="ECO:0000256" key="4">
    <source>
        <dbReference type="ARBA" id="ARBA00023082"/>
    </source>
</evidence>
<dbReference type="InterPro" id="IPR007627">
    <property type="entry name" value="RNA_pol_sigma70_r2"/>
</dbReference>
<dbReference type="GO" id="GO:0016987">
    <property type="term" value="F:sigma factor activity"/>
    <property type="evidence" value="ECO:0007669"/>
    <property type="project" value="UniProtKB-KW"/>
</dbReference>
<dbReference type="InterPro" id="IPR013249">
    <property type="entry name" value="RNA_pol_sigma70_r4_t2"/>
</dbReference>
<evidence type="ECO:0000256" key="1">
    <source>
        <dbReference type="ARBA" id="ARBA00010641"/>
    </source>
</evidence>
<sequence length="337" mass="36376">MAQATTDVPRTYGPEDLEHFRRELTGYCYRLLGSAADAEDAVQATMLRAWKALGRFDGRSSLRTWLYRIASNVCFDEMAGARRRALPVDVSAGPSEPVASSLGRPLEDAVWLTPVADARVLPDGDPADVAVARESVRLAFVAVLQHLPPRQRAVLVLREVLRWSADEVADLLGSTTASVNSALQRARATLAERGPRPGGALDALSAEHALLLQRYVAAFEAYDMEALAQLLHADVVQSMPPYALWLRGSDDVVAWHVGPGAACRGSRLVPVRANGSPALVQYKPSGEPGVLRFWALHVLRADGDRVAEITNFLDPRLPALFGLPDTVPARGPLPTAG</sequence>
<evidence type="ECO:0000256" key="5">
    <source>
        <dbReference type="ARBA" id="ARBA00023163"/>
    </source>
</evidence>
<feature type="domain" description="SnoaL-like" evidence="8">
    <location>
        <begin position="213"/>
        <end position="308"/>
    </location>
</feature>
<dbReference type="Proteomes" id="UP000276232">
    <property type="component" value="Unassembled WGS sequence"/>
</dbReference>
<proteinExistence type="inferred from homology"/>
<dbReference type="Gene3D" id="1.10.1740.10">
    <property type="match status" value="1"/>
</dbReference>
<dbReference type="SUPFAM" id="SSF88659">
    <property type="entry name" value="Sigma3 and sigma4 domains of RNA polymerase sigma factors"/>
    <property type="match status" value="1"/>
</dbReference>
<dbReference type="GO" id="GO:0003677">
    <property type="term" value="F:DNA binding"/>
    <property type="evidence" value="ECO:0007669"/>
    <property type="project" value="InterPro"/>
</dbReference>
<dbReference type="InterPro" id="IPR039425">
    <property type="entry name" value="RNA_pol_sigma-70-like"/>
</dbReference>
<dbReference type="InterPro" id="IPR014284">
    <property type="entry name" value="RNA_pol_sigma-70_dom"/>
</dbReference>
<protein>
    <submittedName>
        <fullName evidence="9">RNA polymerase sigma-70 factor (ECF subfamily)</fullName>
    </submittedName>
</protein>
<evidence type="ECO:0000259" key="7">
    <source>
        <dbReference type="Pfam" id="PF08281"/>
    </source>
</evidence>
<dbReference type="OrthoDB" id="7376212at2"/>
<keyword evidence="10" id="KW-1185">Reference proteome</keyword>
<dbReference type="PANTHER" id="PTHR43133">
    <property type="entry name" value="RNA POLYMERASE ECF-TYPE SIGMA FACTO"/>
    <property type="match status" value="1"/>
</dbReference>
<comment type="subunit">
    <text evidence="2">Interacts transiently with the RNA polymerase catalytic core formed by RpoA, RpoB, RpoC and RpoZ (2 alpha, 1 beta, 1 beta' and 1 omega subunit) to form the RNA polymerase holoenzyme that can initiate transcription.</text>
</comment>
<comment type="similarity">
    <text evidence="1">Belongs to the sigma-70 factor family. ECF subfamily.</text>
</comment>
<accession>A0A3N1G8I3</accession>
<dbReference type="Pfam" id="PF12680">
    <property type="entry name" value="SnoaL_2"/>
    <property type="match status" value="1"/>
</dbReference>
<dbReference type="EMBL" id="RJKN01000014">
    <property type="protein sequence ID" value="ROP26517.1"/>
    <property type="molecule type" value="Genomic_DNA"/>
</dbReference>
<dbReference type="GO" id="GO:0006352">
    <property type="term" value="P:DNA-templated transcription initiation"/>
    <property type="evidence" value="ECO:0007669"/>
    <property type="project" value="InterPro"/>
</dbReference>
<evidence type="ECO:0000259" key="8">
    <source>
        <dbReference type="Pfam" id="PF12680"/>
    </source>
</evidence>
<evidence type="ECO:0000313" key="9">
    <source>
        <dbReference type="EMBL" id="ROP26517.1"/>
    </source>
</evidence>
<dbReference type="SUPFAM" id="SSF88946">
    <property type="entry name" value="Sigma2 domain of RNA polymerase sigma factors"/>
    <property type="match status" value="1"/>
</dbReference>
<dbReference type="PANTHER" id="PTHR43133:SF65">
    <property type="entry name" value="ECF RNA POLYMERASE SIGMA FACTOR SIGG"/>
    <property type="match status" value="1"/>
</dbReference>
<dbReference type="NCBIfam" id="TIGR02960">
    <property type="entry name" value="SigX5"/>
    <property type="match status" value="1"/>
</dbReference>
<dbReference type="CDD" id="cd06171">
    <property type="entry name" value="Sigma70_r4"/>
    <property type="match status" value="1"/>
</dbReference>
<dbReference type="InterPro" id="IPR014305">
    <property type="entry name" value="RNA_pol_sigma-G_actinobac"/>
</dbReference>
<evidence type="ECO:0000313" key="10">
    <source>
        <dbReference type="Proteomes" id="UP000276232"/>
    </source>
</evidence>
<dbReference type="InterPro" id="IPR032710">
    <property type="entry name" value="NTF2-like_dom_sf"/>
</dbReference>
<dbReference type="Pfam" id="PF08281">
    <property type="entry name" value="Sigma70_r4_2"/>
    <property type="match status" value="1"/>
</dbReference>